<accession>A0A2Z3KG99</accession>
<reference evidence="1 2" key="1">
    <citation type="submission" date="2018-03" db="EMBL/GenBank/DDBJ databases">
        <title>Genome sequence of Lactococcus lactis strain 14B4 from almond drupe.</title>
        <authorList>
            <person name="Tran T.D."/>
            <person name="McGarvey J.A."/>
            <person name="Huynh S."/>
            <person name="Parker C.T."/>
        </authorList>
    </citation>
    <scope>NUCLEOTIDE SEQUENCE [LARGE SCALE GENOMIC DNA]</scope>
    <source>
        <strain evidence="1 2">14B4</strain>
    </source>
</reference>
<dbReference type="EMBL" id="CP028160">
    <property type="protein sequence ID" value="AWN65801.1"/>
    <property type="molecule type" value="Genomic_DNA"/>
</dbReference>
<evidence type="ECO:0000313" key="1">
    <source>
        <dbReference type="EMBL" id="AWN65801.1"/>
    </source>
</evidence>
<dbReference type="GeneID" id="89633387"/>
<dbReference type="RefSeq" id="WP_109990928.1">
    <property type="nucleotide sequence ID" value="NZ_CP028160.1"/>
</dbReference>
<organism evidence="1 2">
    <name type="scientific">Lactococcus lactis subsp. lactis</name>
    <name type="common">Streptococcus lactis</name>
    <dbReference type="NCBI Taxonomy" id="1360"/>
    <lineage>
        <taxon>Bacteria</taxon>
        <taxon>Bacillati</taxon>
        <taxon>Bacillota</taxon>
        <taxon>Bacilli</taxon>
        <taxon>Lactobacillales</taxon>
        <taxon>Streptococcaceae</taxon>
        <taxon>Lactococcus</taxon>
    </lineage>
</organism>
<protein>
    <submittedName>
        <fullName evidence="1">Uncharacterized protein</fullName>
    </submittedName>
</protein>
<evidence type="ECO:0000313" key="2">
    <source>
        <dbReference type="Proteomes" id="UP000245919"/>
    </source>
</evidence>
<gene>
    <name evidence="1" type="ORF">LL14B4_06260</name>
</gene>
<dbReference type="AlphaFoldDB" id="A0A2Z3KG99"/>
<dbReference type="Proteomes" id="UP000245919">
    <property type="component" value="Chromosome"/>
</dbReference>
<proteinExistence type="predicted"/>
<sequence>MEIEKCRSSGKKEIVTPPKIDDCTFVQVDSWNADEHSKSCDTLFIMSDDSGAYFWNGSEWIFLTFKGGGDFVTKGDFEAFKVDQSTRDDEQDAKLNSLENIITELPKITQIRTTVGISGMGDSDIFNKTVVSKADLLWTKYTMAGGNLILVTGEFQVVTAQTTSYTNLFWTTPKGFELMDVSVVSGQFVDIMQFSPLISASLNAMVKVNGTLGWSNYGSIPAGYYTINKTLRAI</sequence>
<name>A0A2Z3KG99_LACLL</name>